<evidence type="ECO:0000313" key="3">
    <source>
        <dbReference type="Proteomes" id="UP000612055"/>
    </source>
</evidence>
<evidence type="ECO:0000256" key="1">
    <source>
        <dbReference type="ARBA" id="ARBA00008721"/>
    </source>
</evidence>
<dbReference type="EMBL" id="JAEHOE010000013">
    <property type="protein sequence ID" value="KAG2497542.1"/>
    <property type="molecule type" value="Genomic_DNA"/>
</dbReference>
<dbReference type="OrthoDB" id="540960at2759"/>
<name>A0A835Y9P5_9CHLO</name>
<accession>A0A835Y9P5</accession>
<organism evidence="2 3">
    <name type="scientific">Edaphochlamys debaryana</name>
    <dbReference type="NCBI Taxonomy" id="47281"/>
    <lineage>
        <taxon>Eukaryota</taxon>
        <taxon>Viridiplantae</taxon>
        <taxon>Chlorophyta</taxon>
        <taxon>core chlorophytes</taxon>
        <taxon>Chlorophyceae</taxon>
        <taxon>CS clade</taxon>
        <taxon>Chlamydomonadales</taxon>
        <taxon>Chlamydomonadales incertae sedis</taxon>
        <taxon>Edaphochlamys</taxon>
    </lineage>
</organism>
<dbReference type="PANTHER" id="PTHR47466:SF1">
    <property type="entry name" value="METALLOPROTEASE MEP1 (AFU_ORTHOLOGUE AFUA_1G07730)-RELATED"/>
    <property type="match status" value="1"/>
</dbReference>
<dbReference type="AlphaFoldDB" id="A0A835Y9P5"/>
<dbReference type="Proteomes" id="UP000612055">
    <property type="component" value="Unassembled WGS sequence"/>
</dbReference>
<dbReference type="GO" id="GO:0008237">
    <property type="term" value="F:metallopeptidase activity"/>
    <property type="evidence" value="ECO:0007669"/>
    <property type="project" value="InterPro"/>
</dbReference>
<sequence length="352" mass="38532">MPPDFQPAPPASLPALYVPLVVHVLTYRDPALPGGVGPPRWAEAPAFLDRALRITNVLSRPTNITFFIKELRYNASVHPELLLPNKPAWGQVYSCKAGSVCLPSGESMNRSDVQPVYGRVWVSWHALLPDANSLLSYNFASVALLHEAFHHLGLPHTFGSNADNPRTNSCADDDGVADTSASLGAASTSSLSVTAEYYCKELFWIKYGGDWNAIYQRLSSRLGTPVEDMNAWADSCPGLPGYDSLGNYMTYDAPVCIAALGHFTRGQVELVHQSTSVLNPVLYAWGQYYETHREGLPSLLDPEPEPSVDPCKVTEDGCACKASWRIDGDKYAYCKRISSDDDPRDTLHLGAL</sequence>
<dbReference type="Gene3D" id="3.40.390.10">
    <property type="entry name" value="Collagenase (Catalytic Domain)"/>
    <property type="match status" value="1"/>
</dbReference>
<protein>
    <submittedName>
        <fullName evidence="2">Uncharacterized protein</fullName>
    </submittedName>
</protein>
<comment type="similarity">
    <text evidence="1">Belongs to the peptidase M43B family.</text>
</comment>
<dbReference type="PANTHER" id="PTHR47466">
    <property type="match status" value="1"/>
</dbReference>
<proteinExistence type="inferred from homology"/>
<evidence type="ECO:0000313" key="2">
    <source>
        <dbReference type="EMBL" id="KAG2497542.1"/>
    </source>
</evidence>
<reference evidence="2" key="1">
    <citation type="journal article" date="2020" name="bioRxiv">
        <title>Comparative genomics of Chlamydomonas.</title>
        <authorList>
            <person name="Craig R.J."/>
            <person name="Hasan A.R."/>
            <person name="Ness R.W."/>
            <person name="Keightley P.D."/>
        </authorList>
    </citation>
    <scope>NUCLEOTIDE SEQUENCE</scope>
    <source>
        <strain evidence="2">CCAP 11/70</strain>
    </source>
</reference>
<dbReference type="InterPro" id="IPR024079">
    <property type="entry name" value="MetalloPept_cat_dom_sf"/>
</dbReference>
<comment type="caution">
    <text evidence="2">The sequence shown here is derived from an EMBL/GenBank/DDBJ whole genome shotgun (WGS) entry which is preliminary data.</text>
</comment>
<gene>
    <name evidence="2" type="ORF">HYH03_004289</name>
</gene>
<keyword evidence="3" id="KW-1185">Reference proteome</keyword>